<evidence type="ECO:0000256" key="1">
    <source>
        <dbReference type="SAM" id="Phobius"/>
    </source>
</evidence>
<keyword evidence="1" id="KW-0812">Transmembrane</keyword>
<protein>
    <submittedName>
        <fullName evidence="2">AtpZ/AtpI family protein</fullName>
    </submittedName>
</protein>
<evidence type="ECO:0000313" key="3">
    <source>
        <dbReference type="Proteomes" id="UP001310386"/>
    </source>
</evidence>
<feature type="transmembrane region" description="Helical" evidence="1">
    <location>
        <begin position="44"/>
        <end position="62"/>
    </location>
</feature>
<comment type="caution">
    <text evidence="2">The sequence shown here is derived from an EMBL/GenBank/DDBJ whole genome shotgun (WGS) entry which is preliminary data.</text>
</comment>
<dbReference type="RefSeq" id="WP_371754646.1">
    <property type="nucleotide sequence ID" value="NZ_JAYJLD010000018.1"/>
</dbReference>
<gene>
    <name evidence="2" type="ORF">VF724_12705</name>
</gene>
<keyword evidence="1" id="KW-1133">Transmembrane helix</keyword>
<feature type="transmembrane region" description="Helical" evidence="1">
    <location>
        <begin position="12"/>
        <end position="32"/>
    </location>
</feature>
<accession>A0ABU5ZJ29</accession>
<sequence>MSKSNNPWKAAGFVGFIGLDLSLMMLGGFWLGRNLDNRLNSEPAFLIIGVLTGLIAGVFSIVKMIKVFFGED</sequence>
<keyword evidence="3" id="KW-1185">Reference proteome</keyword>
<proteinExistence type="predicted"/>
<evidence type="ECO:0000313" key="2">
    <source>
        <dbReference type="EMBL" id="MEB3102523.1"/>
    </source>
</evidence>
<reference evidence="2" key="1">
    <citation type="submission" date="2023-12" db="EMBL/GenBank/DDBJ databases">
        <title>Fervidustalea candida gen. nov., sp. nov., a novel member of the family Paenibacillaceae isolated from a geothermal area.</title>
        <authorList>
            <person name="Li W.-J."/>
            <person name="Jiao J.-Y."/>
            <person name="Chen Y."/>
        </authorList>
    </citation>
    <scope>NUCLEOTIDE SEQUENCE</scope>
    <source>
        <strain evidence="2">SYSU GA230002</strain>
    </source>
</reference>
<dbReference type="InterPro" id="IPR032820">
    <property type="entry name" value="ATPase_put"/>
</dbReference>
<name>A0ABU5ZJ29_9BACL</name>
<organism evidence="2 3">
    <name type="scientific">Ferviditalea candida</name>
    <dbReference type="NCBI Taxonomy" id="3108399"/>
    <lineage>
        <taxon>Bacteria</taxon>
        <taxon>Bacillati</taxon>
        <taxon>Bacillota</taxon>
        <taxon>Bacilli</taxon>
        <taxon>Bacillales</taxon>
        <taxon>Paenibacillaceae</taxon>
        <taxon>Ferviditalea</taxon>
    </lineage>
</organism>
<dbReference type="EMBL" id="JAYJLD010000018">
    <property type="protein sequence ID" value="MEB3102523.1"/>
    <property type="molecule type" value="Genomic_DNA"/>
</dbReference>
<dbReference type="Proteomes" id="UP001310386">
    <property type="component" value="Unassembled WGS sequence"/>
</dbReference>
<dbReference type="Pfam" id="PF09527">
    <property type="entry name" value="ATPase_gene1"/>
    <property type="match status" value="1"/>
</dbReference>
<keyword evidence="1" id="KW-0472">Membrane</keyword>